<dbReference type="InterPro" id="IPR029055">
    <property type="entry name" value="Ntn_hydrolases_N"/>
</dbReference>
<dbReference type="PANTHER" id="PTHR32194">
    <property type="entry name" value="METALLOPROTEASE TLDD"/>
    <property type="match status" value="1"/>
</dbReference>
<dbReference type="OrthoDB" id="268428at2759"/>
<comment type="similarity">
    <text evidence="8">Belongs to the peptidase T1B family.</text>
</comment>
<dbReference type="Pfam" id="PF00227">
    <property type="entry name" value="Proteasome"/>
    <property type="match status" value="1"/>
</dbReference>
<dbReference type="SUPFAM" id="SSF56235">
    <property type="entry name" value="N-terminal nucleophile aminohydrolases (Ntn hydrolases)"/>
    <property type="match status" value="1"/>
</dbReference>
<dbReference type="CDD" id="cd03758">
    <property type="entry name" value="proteasome_beta_type_2"/>
    <property type="match status" value="1"/>
</dbReference>
<comment type="subunit">
    <text evidence="8">Component of the proteasome complex.</text>
</comment>
<dbReference type="PROSITE" id="PS51476">
    <property type="entry name" value="PROTEASOME_BETA_2"/>
    <property type="match status" value="1"/>
</dbReference>
<organism evidence="10">
    <name type="scientific">Drosophila persimilis</name>
    <name type="common">Fruit fly</name>
    <dbReference type="NCBI Taxonomy" id="7234"/>
    <lineage>
        <taxon>Eukaryota</taxon>
        <taxon>Metazoa</taxon>
        <taxon>Ecdysozoa</taxon>
        <taxon>Arthropoda</taxon>
        <taxon>Hexapoda</taxon>
        <taxon>Insecta</taxon>
        <taxon>Pterygota</taxon>
        <taxon>Neoptera</taxon>
        <taxon>Endopterygota</taxon>
        <taxon>Diptera</taxon>
        <taxon>Brachycera</taxon>
        <taxon>Muscomorpha</taxon>
        <taxon>Ephydroidea</taxon>
        <taxon>Drosophilidae</taxon>
        <taxon>Drosophila</taxon>
        <taxon>Sophophora</taxon>
    </lineage>
</organism>
<sequence>METLLGIKGPDFVMLAADTTHARSIIVMKEDQNKIHKASDNLLISTTGESGDTEQFTEFISKNIALYKMRNGYDLSPRAAAHFTRKNLADYLRSRTPYQGLHVCRWVCFRIHQRYDETDGAELAFIDYLANAKSLNHAGHGYGAMFCSSIYDRYWHPNITQDEAYDIFKKCIVEIQKRLVVNLKNFNVSVVDKNGVRNLEPISAQSLTDYNASS</sequence>
<dbReference type="FunFam" id="3.60.20.10:FF:000008">
    <property type="entry name" value="Proteasome subunit beta type-4"/>
    <property type="match status" value="1"/>
</dbReference>
<keyword evidence="2 8" id="KW-0963">Cytoplasm</keyword>
<name>B4G8R6_DROPE</name>
<dbReference type="GO" id="GO:0005839">
    <property type="term" value="C:proteasome core complex"/>
    <property type="evidence" value="ECO:0007669"/>
    <property type="project" value="EnsemblMetazoa"/>
</dbReference>
<dbReference type="STRING" id="7234.B4G8R6"/>
<dbReference type="GO" id="GO:0043161">
    <property type="term" value="P:proteasome-mediated ubiquitin-dependent protein catabolic process"/>
    <property type="evidence" value="ECO:0007669"/>
    <property type="project" value="EnsemblMetazoa"/>
</dbReference>
<keyword evidence="3 8" id="KW-0647">Proteasome</keyword>
<evidence type="ECO:0000313" key="10">
    <source>
        <dbReference type="Proteomes" id="UP000008744"/>
    </source>
</evidence>
<keyword evidence="10" id="KW-1185">Reference proteome</keyword>
<dbReference type="InterPro" id="IPR016050">
    <property type="entry name" value="Proteasome_bsu_CS"/>
</dbReference>
<gene>
    <name evidence="9" type="primary">Dper\GL19338</name>
    <name evidence="9" type="ORF">Dper_GL19338</name>
</gene>
<dbReference type="OMA" id="MKRDHDK"/>
<comment type="function">
    <text evidence="8">Component of the proteasome, a multicatalytic proteinase complex which is characterized by its ability to cleave peptides with Arg, Phe, Tyr, Leu, and Glu adjacent to the leaving group at neutral or slightly basic pH. The proteasome has an ATP-dependent proteolytic activity.</text>
</comment>
<dbReference type="EMBL" id="CH479180">
    <property type="protein sequence ID" value="EDW28746.1"/>
    <property type="molecule type" value="Genomic_DNA"/>
</dbReference>
<comment type="function">
    <text evidence="5">Non-catalytic component of the proteasome, a multicatalytic proteinase complex which is characterized by its ability to cleave peptides with Arg, Phe, Tyr, Leu, and Glu adjacent to the leaving group at neutral or slightly basic pH. The proteasome has an ATP-dependent proteolytic activity.</text>
</comment>
<evidence type="ECO:0000256" key="6">
    <source>
        <dbReference type="ARBA" id="ARBA00026071"/>
    </source>
</evidence>
<dbReference type="InterPro" id="IPR023333">
    <property type="entry name" value="Proteasome_suB-type"/>
</dbReference>
<dbReference type="GO" id="GO:0007618">
    <property type="term" value="P:mating"/>
    <property type="evidence" value="ECO:0007669"/>
    <property type="project" value="EnsemblMetazoa"/>
</dbReference>
<dbReference type="PANTHER" id="PTHR32194:SF2">
    <property type="entry name" value="PROTEASOME SUBUNIT BETA TYPE-1"/>
    <property type="match status" value="1"/>
</dbReference>
<dbReference type="PhylomeDB" id="B4G8R6"/>
<comment type="subcellular location">
    <subcellularLocation>
        <location evidence="8">Cytoplasm</location>
    </subcellularLocation>
    <subcellularLocation>
        <location evidence="8">Nucleus</location>
    </subcellularLocation>
</comment>
<dbReference type="AlphaFoldDB" id="B4G8R6"/>
<proteinExistence type="inferred from homology"/>
<comment type="subunit">
    <text evidence="6">The 26S proteasome consists of a 20S proteasome core and two 19S regulatory subunits. The 20S proteasome core is composed of 28 subunits that are arranged in four stacked rings, resulting in a barrel-shaped structure. The two end rings are each formed by seven alpha subunits, and the two central rings are each formed by seven beta subunits. The catalytic chamber with the active sites is on the inside of the barrel.</text>
</comment>
<evidence type="ECO:0000256" key="7">
    <source>
        <dbReference type="ARBA" id="ARBA00049625"/>
    </source>
</evidence>
<comment type="function">
    <text evidence="7">Non-catalytic component of the 20S core proteasome complex involved in the proteolytic degradation of most intracellular proteins. This complex plays numerous essential roles within the cell by associating with different regulatory particles. Associated with two 19S regulatory particles, forms the 26S proteasome and thus participates in the ATP-dependent degradation of ubiquitinated proteins. The 26S proteasome plays a key role in the maintenance of protein homeostasis by removing misfolded or damaged proteins that could impair cellular functions, and by removing proteins whose functions are no longer required. Associated with the PA200 or PA28, the 20S proteasome mediates ubiquitin-independent protein degradation. This type of proteolysis is required in several pathways including spermatogenesis (20S-PA200 complex) or generation of a subset of MHC class I-presented antigenic peptides (20S-PA28 complex).</text>
</comment>
<dbReference type="PROSITE" id="PS00854">
    <property type="entry name" value="PROTEASOME_BETA_1"/>
    <property type="match status" value="1"/>
</dbReference>
<reference evidence="9 10" key="1">
    <citation type="journal article" date="2007" name="Nature">
        <title>Evolution of genes and genomes on the Drosophila phylogeny.</title>
        <authorList>
            <consortium name="Drosophila 12 Genomes Consortium"/>
            <person name="Clark A.G."/>
            <person name="Eisen M.B."/>
            <person name="Smith D.R."/>
            <person name="Bergman C.M."/>
            <person name="Oliver B."/>
            <person name="Markow T.A."/>
            <person name="Kaufman T.C."/>
            <person name="Kellis M."/>
            <person name="Gelbart W."/>
            <person name="Iyer V.N."/>
            <person name="Pollard D.A."/>
            <person name="Sackton T.B."/>
            <person name="Larracuente A.M."/>
            <person name="Singh N.D."/>
            <person name="Abad J.P."/>
            <person name="Abt D.N."/>
            <person name="Adryan B."/>
            <person name="Aguade M."/>
            <person name="Akashi H."/>
            <person name="Anderson W.W."/>
            <person name="Aquadro C.F."/>
            <person name="Ardell D.H."/>
            <person name="Arguello R."/>
            <person name="Artieri C.G."/>
            <person name="Barbash D.A."/>
            <person name="Barker D."/>
            <person name="Barsanti P."/>
            <person name="Batterham P."/>
            <person name="Batzoglou S."/>
            <person name="Begun D."/>
            <person name="Bhutkar A."/>
            <person name="Blanco E."/>
            <person name="Bosak S.A."/>
            <person name="Bradley R.K."/>
            <person name="Brand A.D."/>
            <person name="Brent M.R."/>
            <person name="Brooks A.N."/>
            <person name="Brown R.H."/>
            <person name="Butlin R.K."/>
            <person name="Caggese C."/>
            <person name="Calvi B.R."/>
            <person name="Bernardo de Carvalho A."/>
            <person name="Caspi A."/>
            <person name="Castrezana S."/>
            <person name="Celniker S.E."/>
            <person name="Chang J.L."/>
            <person name="Chapple C."/>
            <person name="Chatterji S."/>
            <person name="Chinwalla A."/>
            <person name="Civetta A."/>
            <person name="Clifton S.W."/>
            <person name="Comeron J.M."/>
            <person name="Costello J.C."/>
            <person name="Coyne J.A."/>
            <person name="Daub J."/>
            <person name="David R.G."/>
            <person name="Delcher A.L."/>
            <person name="Delehaunty K."/>
            <person name="Do C.B."/>
            <person name="Ebling H."/>
            <person name="Edwards K."/>
            <person name="Eickbush T."/>
            <person name="Evans J.D."/>
            <person name="Filipski A."/>
            <person name="Findeiss S."/>
            <person name="Freyhult E."/>
            <person name="Fulton L."/>
            <person name="Fulton R."/>
            <person name="Garcia A.C."/>
            <person name="Gardiner A."/>
            <person name="Garfield D.A."/>
            <person name="Garvin B.E."/>
            <person name="Gibson G."/>
            <person name="Gilbert D."/>
            <person name="Gnerre S."/>
            <person name="Godfrey J."/>
            <person name="Good R."/>
            <person name="Gotea V."/>
            <person name="Gravely B."/>
            <person name="Greenberg A.J."/>
            <person name="Griffiths-Jones S."/>
            <person name="Gross S."/>
            <person name="Guigo R."/>
            <person name="Gustafson E.A."/>
            <person name="Haerty W."/>
            <person name="Hahn M.W."/>
            <person name="Halligan D.L."/>
            <person name="Halpern A.L."/>
            <person name="Halter G.M."/>
            <person name="Han M.V."/>
            <person name="Heger A."/>
            <person name="Hillier L."/>
            <person name="Hinrichs A.S."/>
            <person name="Holmes I."/>
            <person name="Hoskins R.A."/>
            <person name="Hubisz M.J."/>
            <person name="Hultmark D."/>
            <person name="Huntley M.A."/>
            <person name="Jaffe D.B."/>
            <person name="Jagadeeshan S."/>
            <person name="Jeck W.R."/>
            <person name="Johnson J."/>
            <person name="Jones C.D."/>
            <person name="Jordan W.C."/>
            <person name="Karpen G.H."/>
            <person name="Kataoka E."/>
            <person name="Keightley P.D."/>
            <person name="Kheradpour P."/>
            <person name="Kirkness E.F."/>
            <person name="Koerich L.B."/>
            <person name="Kristiansen K."/>
            <person name="Kudrna D."/>
            <person name="Kulathinal R.J."/>
            <person name="Kumar S."/>
            <person name="Kwok R."/>
            <person name="Lander E."/>
            <person name="Langley C.H."/>
            <person name="Lapoint R."/>
            <person name="Lazzaro B.P."/>
            <person name="Lee S.J."/>
            <person name="Levesque L."/>
            <person name="Li R."/>
            <person name="Lin C.F."/>
            <person name="Lin M.F."/>
            <person name="Lindblad-Toh K."/>
            <person name="Llopart A."/>
            <person name="Long M."/>
            <person name="Low L."/>
            <person name="Lozovsky E."/>
            <person name="Lu J."/>
            <person name="Luo M."/>
            <person name="Machado C.A."/>
            <person name="Makalowski W."/>
            <person name="Marzo M."/>
            <person name="Matsuda M."/>
            <person name="Matzkin L."/>
            <person name="McAllister B."/>
            <person name="McBride C.S."/>
            <person name="McKernan B."/>
            <person name="McKernan K."/>
            <person name="Mendez-Lago M."/>
            <person name="Minx P."/>
            <person name="Mollenhauer M.U."/>
            <person name="Montooth K."/>
            <person name="Mount S.M."/>
            <person name="Mu X."/>
            <person name="Myers E."/>
            <person name="Negre B."/>
            <person name="Newfeld S."/>
            <person name="Nielsen R."/>
            <person name="Noor M.A."/>
            <person name="O'Grady P."/>
            <person name="Pachter L."/>
            <person name="Papaceit M."/>
            <person name="Parisi M.J."/>
            <person name="Parisi M."/>
            <person name="Parts L."/>
            <person name="Pedersen J.S."/>
            <person name="Pesole G."/>
            <person name="Phillippy A.M."/>
            <person name="Ponting C.P."/>
            <person name="Pop M."/>
            <person name="Porcelli D."/>
            <person name="Powell J.R."/>
            <person name="Prohaska S."/>
            <person name="Pruitt K."/>
            <person name="Puig M."/>
            <person name="Quesneville H."/>
            <person name="Ram K.R."/>
            <person name="Rand D."/>
            <person name="Rasmussen M.D."/>
            <person name="Reed L.K."/>
            <person name="Reenan R."/>
            <person name="Reily A."/>
            <person name="Remington K.A."/>
            <person name="Rieger T.T."/>
            <person name="Ritchie M.G."/>
            <person name="Robin C."/>
            <person name="Rogers Y.H."/>
            <person name="Rohde C."/>
            <person name="Rozas J."/>
            <person name="Rubenfield M.J."/>
            <person name="Ruiz A."/>
            <person name="Russo S."/>
            <person name="Salzberg S.L."/>
            <person name="Sanchez-Gracia A."/>
            <person name="Saranga D.J."/>
            <person name="Sato H."/>
            <person name="Schaeffer S.W."/>
            <person name="Schatz M.C."/>
            <person name="Schlenke T."/>
            <person name="Schwartz R."/>
            <person name="Segarra C."/>
            <person name="Singh R.S."/>
            <person name="Sirot L."/>
            <person name="Sirota M."/>
            <person name="Sisneros N.B."/>
            <person name="Smith C.D."/>
            <person name="Smith T.F."/>
            <person name="Spieth J."/>
            <person name="Stage D.E."/>
            <person name="Stark A."/>
            <person name="Stephan W."/>
            <person name="Strausberg R.L."/>
            <person name="Strempel S."/>
            <person name="Sturgill D."/>
            <person name="Sutton G."/>
            <person name="Sutton G.G."/>
            <person name="Tao W."/>
            <person name="Teichmann S."/>
            <person name="Tobari Y.N."/>
            <person name="Tomimura Y."/>
            <person name="Tsolas J.M."/>
            <person name="Valente V.L."/>
            <person name="Venter E."/>
            <person name="Venter J.C."/>
            <person name="Vicario S."/>
            <person name="Vieira F.G."/>
            <person name="Vilella A.J."/>
            <person name="Villasante A."/>
            <person name="Walenz B."/>
            <person name="Wang J."/>
            <person name="Wasserman M."/>
            <person name="Watts T."/>
            <person name="Wilson D."/>
            <person name="Wilson R.K."/>
            <person name="Wing R.A."/>
            <person name="Wolfner M.F."/>
            <person name="Wong A."/>
            <person name="Wong G.K."/>
            <person name="Wu C.I."/>
            <person name="Wu G."/>
            <person name="Yamamoto D."/>
            <person name="Yang H.P."/>
            <person name="Yang S.P."/>
            <person name="Yorke J.A."/>
            <person name="Yoshida K."/>
            <person name="Zdobnov E."/>
            <person name="Zhang P."/>
            <person name="Zhang Y."/>
            <person name="Zimin A.V."/>
            <person name="Baldwin J."/>
            <person name="Abdouelleil A."/>
            <person name="Abdulkadir J."/>
            <person name="Abebe A."/>
            <person name="Abera B."/>
            <person name="Abreu J."/>
            <person name="Acer S.C."/>
            <person name="Aftuck L."/>
            <person name="Alexander A."/>
            <person name="An P."/>
            <person name="Anderson E."/>
            <person name="Anderson S."/>
            <person name="Arachi H."/>
            <person name="Azer M."/>
            <person name="Bachantsang P."/>
            <person name="Barry A."/>
            <person name="Bayul T."/>
            <person name="Berlin A."/>
            <person name="Bessette D."/>
            <person name="Bloom T."/>
            <person name="Blye J."/>
            <person name="Boguslavskiy L."/>
            <person name="Bonnet C."/>
            <person name="Boukhgalter B."/>
            <person name="Bourzgui I."/>
            <person name="Brown A."/>
            <person name="Cahill P."/>
            <person name="Channer S."/>
            <person name="Cheshatsang Y."/>
            <person name="Chuda L."/>
            <person name="Citroen M."/>
            <person name="Collymore A."/>
            <person name="Cooke P."/>
            <person name="Costello M."/>
            <person name="D'Aco K."/>
            <person name="Daza R."/>
            <person name="De Haan G."/>
            <person name="DeGray S."/>
            <person name="DeMaso C."/>
            <person name="Dhargay N."/>
            <person name="Dooley K."/>
            <person name="Dooley E."/>
            <person name="Doricent M."/>
            <person name="Dorje P."/>
            <person name="Dorjee K."/>
            <person name="Dupes A."/>
            <person name="Elong R."/>
            <person name="Falk J."/>
            <person name="Farina A."/>
            <person name="Faro S."/>
            <person name="Ferguson D."/>
            <person name="Fisher S."/>
            <person name="Foley C.D."/>
            <person name="Franke A."/>
            <person name="Friedrich D."/>
            <person name="Gadbois L."/>
            <person name="Gearin G."/>
            <person name="Gearin C.R."/>
            <person name="Giannoukos G."/>
            <person name="Goode T."/>
            <person name="Graham J."/>
            <person name="Grandbois E."/>
            <person name="Grewal S."/>
            <person name="Gyaltsen K."/>
            <person name="Hafez N."/>
            <person name="Hagos B."/>
            <person name="Hall J."/>
            <person name="Henson C."/>
            <person name="Hollinger A."/>
            <person name="Honan T."/>
            <person name="Huard M.D."/>
            <person name="Hughes L."/>
            <person name="Hurhula B."/>
            <person name="Husby M.E."/>
            <person name="Kamat A."/>
            <person name="Kanga B."/>
            <person name="Kashin S."/>
            <person name="Khazanovich D."/>
            <person name="Kisner P."/>
            <person name="Lance K."/>
            <person name="Lara M."/>
            <person name="Lee W."/>
            <person name="Lennon N."/>
            <person name="Letendre F."/>
            <person name="LeVine R."/>
            <person name="Lipovsky A."/>
            <person name="Liu X."/>
            <person name="Liu J."/>
            <person name="Liu S."/>
            <person name="Lokyitsang T."/>
            <person name="Lokyitsang Y."/>
            <person name="Lubonja R."/>
            <person name="Lui A."/>
            <person name="MacDonald P."/>
            <person name="Magnisalis V."/>
            <person name="Maru K."/>
            <person name="Matthews C."/>
            <person name="McCusker W."/>
            <person name="McDonough S."/>
            <person name="Mehta T."/>
            <person name="Meldrim J."/>
            <person name="Meneus L."/>
            <person name="Mihai O."/>
            <person name="Mihalev A."/>
            <person name="Mihova T."/>
            <person name="Mittelman R."/>
            <person name="Mlenga V."/>
            <person name="Montmayeur A."/>
            <person name="Mulrain L."/>
            <person name="Navidi A."/>
            <person name="Naylor J."/>
            <person name="Negash T."/>
            <person name="Nguyen T."/>
            <person name="Nguyen N."/>
            <person name="Nicol R."/>
            <person name="Norbu C."/>
            <person name="Norbu N."/>
            <person name="Novod N."/>
            <person name="O'Neill B."/>
            <person name="Osman S."/>
            <person name="Markiewicz E."/>
            <person name="Oyono O.L."/>
            <person name="Patti C."/>
            <person name="Phunkhang P."/>
            <person name="Pierre F."/>
            <person name="Priest M."/>
            <person name="Raghuraman S."/>
            <person name="Rege F."/>
            <person name="Reyes R."/>
            <person name="Rise C."/>
            <person name="Rogov P."/>
            <person name="Ross K."/>
            <person name="Ryan E."/>
            <person name="Settipalli S."/>
            <person name="Shea T."/>
            <person name="Sherpa N."/>
            <person name="Shi L."/>
            <person name="Shih D."/>
            <person name="Sparrow T."/>
            <person name="Spaulding J."/>
            <person name="Stalker J."/>
            <person name="Stange-Thomann N."/>
            <person name="Stavropoulos S."/>
            <person name="Stone C."/>
            <person name="Strader C."/>
            <person name="Tesfaye S."/>
            <person name="Thomson T."/>
            <person name="Thoulutsang Y."/>
            <person name="Thoulutsang D."/>
            <person name="Topham K."/>
            <person name="Topping I."/>
            <person name="Tsamla T."/>
            <person name="Vassiliev H."/>
            <person name="Vo A."/>
            <person name="Wangchuk T."/>
            <person name="Wangdi T."/>
            <person name="Weiand M."/>
            <person name="Wilkinson J."/>
            <person name="Wilson A."/>
            <person name="Yadav S."/>
            <person name="Young G."/>
            <person name="Yu Q."/>
            <person name="Zembek L."/>
            <person name="Zhong D."/>
            <person name="Zimmer A."/>
            <person name="Zwirko Z."/>
            <person name="Jaffe D.B."/>
            <person name="Alvarez P."/>
            <person name="Brockman W."/>
            <person name="Butler J."/>
            <person name="Chin C."/>
            <person name="Gnerre S."/>
            <person name="Grabherr M."/>
            <person name="Kleber M."/>
            <person name="Mauceli E."/>
            <person name="MacCallum I."/>
        </authorList>
    </citation>
    <scope>NUCLEOTIDE SEQUENCE [LARGE SCALE GENOMIC DNA]</scope>
    <source>
        <strain evidence="10">MSH-3 / Tucson 14011-0111.49</strain>
    </source>
</reference>
<evidence type="ECO:0000256" key="3">
    <source>
        <dbReference type="ARBA" id="ARBA00022942"/>
    </source>
</evidence>
<dbReference type="GO" id="GO:0005634">
    <property type="term" value="C:nucleus"/>
    <property type="evidence" value="ECO:0007669"/>
    <property type="project" value="UniProtKB-SubCell"/>
</dbReference>
<dbReference type="eggNOG" id="KOG0177">
    <property type="taxonomic scope" value="Eukaryota"/>
</dbReference>
<dbReference type="HOGENOM" id="CLU_035750_12_1_1"/>
<dbReference type="Gene3D" id="3.60.20.10">
    <property type="entry name" value="Glutamine Phosphoribosylpyrophosphate, subunit 1, domain 1"/>
    <property type="match status" value="1"/>
</dbReference>
<dbReference type="InterPro" id="IPR001353">
    <property type="entry name" value="Proteasome_sua/b"/>
</dbReference>
<evidence type="ECO:0000256" key="1">
    <source>
        <dbReference type="ARBA" id="ARBA00011656"/>
    </source>
</evidence>
<dbReference type="Proteomes" id="UP000008744">
    <property type="component" value="Unassembled WGS sequence"/>
</dbReference>
<evidence type="ECO:0000256" key="4">
    <source>
        <dbReference type="ARBA" id="ARBA00023242"/>
    </source>
</evidence>
<evidence type="ECO:0000256" key="2">
    <source>
        <dbReference type="ARBA" id="ARBA00022490"/>
    </source>
</evidence>
<dbReference type="GO" id="GO:0005737">
    <property type="term" value="C:cytoplasm"/>
    <property type="evidence" value="ECO:0007669"/>
    <property type="project" value="UniProtKB-SubCell"/>
</dbReference>
<accession>B4G8R6</accession>
<evidence type="ECO:0000256" key="5">
    <source>
        <dbReference type="ARBA" id="ARBA00024953"/>
    </source>
</evidence>
<evidence type="ECO:0000313" key="9">
    <source>
        <dbReference type="EMBL" id="EDW28746.1"/>
    </source>
</evidence>
<evidence type="ECO:0000256" key="8">
    <source>
        <dbReference type="RuleBase" id="RU004203"/>
    </source>
</evidence>
<dbReference type="InterPro" id="IPR035206">
    <property type="entry name" value="Proteasome_beta2"/>
</dbReference>
<comment type="subunit">
    <text evidence="1">The 26S proteasome consists of a 20S proteasome core and two 19S regulatory subunits. The 20S proteasome core is a barrel-shaped complex made of 28 subunits that are arranged in four stacked rings. The two outer rings are each formed by seven alpha subunits, and the two inner rings are formed by seven beta subunits. The proteolytic activity is exerted by three beta-subunits PSMB5, PSMB6 and PSMB7.</text>
</comment>
<protein>
    <recommendedName>
        <fullName evidence="8">Proteasome subunit beta</fullName>
    </recommendedName>
</protein>
<keyword evidence="4 8" id="KW-0539">Nucleus</keyword>